<dbReference type="EMBL" id="WTYX01000001">
    <property type="protein sequence ID" value="MXO89429.1"/>
    <property type="molecule type" value="Genomic_DNA"/>
</dbReference>
<gene>
    <name evidence="2" type="ORF">GRI41_01200</name>
</gene>
<keyword evidence="1" id="KW-0472">Membrane</keyword>
<dbReference type="OrthoDB" id="7428888at2"/>
<feature type="transmembrane region" description="Helical" evidence="1">
    <location>
        <begin position="57"/>
        <end position="79"/>
    </location>
</feature>
<accession>A0A844ZV62</accession>
<dbReference type="AlphaFoldDB" id="A0A844ZV62"/>
<evidence type="ECO:0008006" key="4">
    <source>
        <dbReference type="Google" id="ProtNLM"/>
    </source>
</evidence>
<evidence type="ECO:0000313" key="2">
    <source>
        <dbReference type="EMBL" id="MXO89429.1"/>
    </source>
</evidence>
<proteinExistence type="predicted"/>
<keyword evidence="1" id="KW-0812">Transmembrane</keyword>
<feature type="transmembrane region" description="Helical" evidence="1">
    <location>
        <begin position="91"/>
        <end position="111"/>
    </location>
</feature>
<sequence length="119" mass="13050">MAVGVGPSTASLAVAVASILLLLLSGWWTNSTYARFDKLPAHYDWKGRATRMERRAVMAWLLPVMFSIILVTMIVLLIALSPDMVNGDPSVGLYLVSATLLASQASVLWMLSRWAKSRI</sequence>
<evidence type="ECO:0000256" key="1">
    <source>
        <dbReference type="SAM" id="Phobius"/>
    </source>
</evidence>
<evidence type="ECO:0000313" key="3">
    <source>
        <dbReference type="Proteomes" id="UP000442714"/>
    </source>
</evidence>
<comment type="caution">
    <text evidence="2">The sequence shown here is derived from an EMBL/GenBank/DDBJ whole genome shotgun (WGS) entry which is preliminary data.</text>
</comment>
<feature type="transmembrane region" description="Helical" evidence="1">
    <location>
        <begin position="12"/>
        <end position="36"/>
    </location>
</feature>
<dbReference type="Proteomes" id="UP000442714">
    <property type="component" value="Unassembled WGS sequence"/>
</dbReference>
<dbReference type="RefSeq" id="WP_160602826.1">
    <property type="nucleotide sequence ID" value="NZ_WTYX01000001.1"/>
</dbReference>
<reference evidence="2 3" key="1">
    <citation type="submission" date="2019-12" db="EMBL/GenBank/DDBJ databases">
        <title>Genomic-based taxomic classification of the family Erythrobacteraceae.</title>
        <authorList>
            <person name="Xu L."/>
        </authorList>
    </citation>
    <scope>NUCLEOTIDE SEQUENCE [LARGE SCALE GENOMIC DNA]</scope>
    <source>
        <strain evidence="2 3">KCTC 52763</strain>
    </source>
</reference>
<organism evidence="2 3">
    <name type="scientific">Pontixanthobacter aquaemixtae</name>
    <dbReference type="NCBI Taxonomy" id="1958940"/>
    <lineage>
        <taxon>Bacteria</taxon>
        <taxon>Pseudomonadati</taxon>
        <taxon>Pseudomonadota</taxon>
        <taxon>Alphaproteobacteria</taxon>
        <taxon>Sphingomonadales</taxon>
        <taxon>Erythrobacteraceae</taxon>
        <taxon>Pontixanthobacter</taxon>
    </lineage>
</organism>
<name>A0A844ZV62_9SPHN</name>
<keyword evidence="1" id="KW-1133">Transmembrane helix</keyword>
<protein>
    <recommendedName>
        <fullName evidence="4">DUF1648 domain-containing protein</fullName>
    </recommendedName>
</protein>
<keyword evidence="3" id="KW-1185">Reference proteome</keyword>